<protein>
    <submittedName>
        <fullName evidence="1">Uncharacterized protein</fullName>
    </submittedName>
</protein>
<name>A0A8S9Y4Y6_APOLU</name>
<keyword evidence="2" id="KW-1185">Reference proteome</keyword>
<organism evidence="1 2">
    <name type="scientific">Apolygus lucorum</name>
    <name type="common">Small green plant bug</name>
    <name type="synonym">Lygocoris lucorum</name>
    <dbReference type="NCBI Taxonomy" id="248454"/>
    <lineage>
        <taxon>Eukaryota</taxon>
        <taxon>Metazoa</taxon>
        <taxon>Ecdysozoa</taxon>
        <taxon>Arthropoda</taxon>
        <taxon>Hexapoda</taxon>
        <taxon>Insecta</taxon>
        <taxon>Pterygota</taxon>
        <taxon>Neoptera</taxon>
        <taxon>Paraneoptera</taxon>
        <taxon>Hemiptera</taxon>
        <taxon>Heteroptera</taxon>
        <taxon>Panheteroptera</taxon>
        <taxon>Cimicomorpha</taxon>
        <taxon>Miridae</taxon>
        <taxon>Mirini</taxon>
        <taxon>Apolygus</taxon>
    </lineage>
</organism>
<dbReference type="GO" id="GO:0005777">
    <property type="term" value="C:peroxisome"/>
    <property type="evidence" value="ECO:0007669"/>
    <property type="project" value="InterPro"/>
</dbReference>
<reference evidence="1" key="1">
    <citation type="journal article" date="2021" name="Mol. Ecol. Resour.">
        <title>Apolygus lucorum genome provides insights into omnivorousness and mesophyll feeding.</title>
        <authorList>
            <person name="Liu Y."/>
            <person name="Liu H."/>
            <person name="Wang H."/>
            <person name="Huang T."/>
            <person name="Liu B."/>
            <person name="Yang B."/>
            <person name="Yin L."/>
            <person name="Li B."/>
            <person name="Zhang Y."/>
            <person name="Zhang S."/>
            <person name="Jiang F."/>
            <person name="Zhang X."/>
            <person name="Ren Y."/>
            <person name="Wang B."/>
            <person name="Wang S."/>
            <person name="Lu Y."/>
            <person name="Wu K."/>
            <person name="Fan W."/>
            <person name="Wang G."/>
        </authorList>
    </citation>
    <scope>NUCLEOTIDE SEQUENCE</scope>
    <source>
        <strain evidence="1">12Hb</strain>
    </source>
</reference>
<accession>A0A8S9Y4Y6</accession>
<evidence type="ECO:0000313" key="1">
    <source>
        <dbReference type="EMBL" id="KAF6215809.1"/>
    </source>
</evidence>
<dbReference type="PANTHER" id="PTHR14918">
    <property type="entry name" value="KICSTOR COMPLEX PROTEIN SZT2"/>
    <property type="match status" value="1"/>
</dbReference>
<gene>
    <name evidence="1" type="ORF">GE061_000144</name>
</gene>
<dbReference type="Proteomes" id="UP000466442">
    <property type="component" value="Linkage Group LG1"/>
</dbReference>
<proteinExistence type="predicted"/>
<sequence length="167" mass="18859">MKEHSGFFRHLNKKIKLPPEKDGIAPDSEIEIISIYPHDPPSDWSPSTRHNYQYFITQSTNVVYLSKVNKAVYCIDMSPSMSAVDIQHGQVMLDEIAGALKNSVDGVVRPFVIPGTSYLFEPNLFVTVIVHTPFFTTPAQQVLVQGWRVTSENVDEFLSAILSSWKF</sequence>
<dbReference type="InterPro" id="IPR033228">
    <property type="entry name" value="SZT2"/>
</dbReference>
<dbReference type="AlphaFoldDB" id="A0A8S9Y4Y6"/>
<comment type="caution">
    <text evidence="1">The sequence shown here is derived from an EMBL/GenBank/DDBJ whole genome shotgun (WGS) entry which is preliminary data.</text>
</comment>
<dbReference type="EMBL" id="WIXP02000001">
    <property type="protein sequence ID" value="KAF6215809.1"/>
    <property type="molecule type" value="Genomic_DNA"/>
</dbReference>
<dbReference type="OrthoDB" id="6628610at2759"/>
<dbReference type="PANTHER" id="PTHR14918:SF3">
    <property type="entry name" value="KICSTOR COMPLEX PROTEIN SZT2"/>
    <property type="match status" value="1"/>
</dbReference>
<evidence type="ECO:0000313" key="2">
    <source>
        <dbReference type="Proteomes" id="UP000466442"/>
    </source>
</evidence>